<keyword evidence="1" id="KW-0547">Nucleotide-binding</keyword>
<dbReference type="SUPFAM" id="SSF55874">
    <property type="entry name" value="ATPase domain of HSP90 chaperone/DNA topoisomerase II/histidine kinase"/>
    <property type="match status" value="1"/>
</dbReference>
<dbReference type="GO" id="GO:0005524">
    <property type="term" value="F:ATP binding"/>
    <property type="evidence" value="ECO:0007669"/>
    <property type="project" value="UniProtKB-KW"/>
</dbReference>
<dbReference type="InterPro" id="IPR036890">
    <property type="entry name" value="HATPase_C_sf"/>
</dbReference>
<gene>
    <name evidence="1" type="ORF">ACFSBI_01935</name>
</gene>
<protein>
    <submittedName>
        <fullName evidence="1">ATP-binding protein</fullName>
    </submittedName>
</protein>
<proteinExistence type="predicted"/>
<dbReference type="RefSeq" id="WP_377931497.1">
    <property type="nucleotide sequence ID" value="NZ_JBHUEA010000002.1"/>
</dbReference>
<dbReference type="Gene3D" id="3.30.565.10">
    <property type="entry name" value="Histidine kinase-like ATPase, C-terminal domain"/>
    <property type="match status" value="1"/>
</dbReference>
<keyword evidence="1" id="KW-0067">ATP-binding</keyword>
<evidence type="ECO:0000313" key="1">
    <source>
        <dbReference type="EMBL" id="MFD1720295.1"/>
    </source>
</evidence>
<dbReference type="Pfam" id="PF13589">
    <property type="entry name" value="HATPase_c_3"/>
    <property type="match status" value="1"/>
</dbReference>
<organism evidence="1 2">
    <name type="scientific">Amnibacterium endophyticum</name>
    <dbReference type="NCBI Taxonomy" id="2109337"/>
    <lineage>
        <taxon>Bacteria</taxon>
        <taxon>Bacillati</taxon>
        <taxon>Actinomycetota</taxon>
        <taxon>Actinomycetes</taxon>
        <taxon>Micrococcales</taxon>
        <taxon>Microbacteriaceae</taxon>
        <taxon>Amnibacterium</taxon>
    </lineage>
</organism>
<comment type="caution">
    <text evidence="1">The sequence shown here is derived from an EMBL/GenBank/DDBJ whole genome shotgun (WGS) entry which is preliminary data.</text>
</comment>
<reference evidence="2" key="1">
    <citation type="journal article" date="2019" name="Int. J. Syst. Evol. Microbiol.">
        <title>The Global Catalogue of Microorganisms (GCM) 10K type strain sequencing project: providing services to taxonomists for standard genome sequencing and annotation.</title>
        <authorList>
            <consortium name="The Broad Institute Genomics Platform"/>
            <consortium name="The Broad Institute Genome Sequencing Center for Infectious Disease"/>
            <person name="Wu L."/>
            <person name="Ma J."/>
        </authorList>
    </citation>
    <scope>NUCLEOTIDE SEQUENCE [LARGE SCALE GENOMIC DNA]</scope>
    <source>
        <strain evidence="2">CGMCC 1.12471</strain>
    </source>
</reference>
<name>A0ABW4LC60_9MICO</name>
<dbReference type="EMBL" id="JBHUEA010000002">
    <property type="protein sequence ID" value="MFD1720295.1"/>
    <property type="molecule type" value="Genomic_DNA"/>
</dbReference>
<sequence length="474" mass="51831">MAFVPDDDPRMIDASAEKRFFIEMLTKDIELLPAIADLVDNSVDGARAGTRALSEYRIEITASGDRFEIVDNAGGISADIARNYAFKFGRPSAFKGTPGSVGQFGIGMKRAIFKLGTHFRVESAFAAPTPGASSMFTVEEDVDSWEKTNDWTFRFSSLTESADLPDGRSSGTTITVTKLHPSIAEDLSDDATLAQLRLELATRHQRSIVNGLTIVVNGQPLGANQPVLQSSDTYSPVAEEFDVDTGNGTVHVRLVAGTIGPVDRTVDEGRAQNFQNPGAAGWYLYCNDRLLLAGDRSAITGWGGTAAAYHPQYRNFRGYVFLDAEDASLLPWNTTKTAVDRDHPVFRRVATEMKKALVEVQSIINRVKAETARWVDTNKDREERGETPLPATALLAAAESAPPVRLEAITTRSSATAPPSHVFPSKVKADPKIQRIQYVVDLDRYNRLAKVLNAVNGSDLGRITFDYVWDAEID</sequence>
<evidence type="ECO:0000313" key="2">
    <source>
        <dbReference type="Proteomes" id="UP001597347"/>
    </source>
</evidence>
<keyword evidence="2" id="KW-1185">Reference proteome</keyword>
<dbReference type="Proteomes" id="UP001597347">
    <property type="component" value="Unassembled WGS sequence"/>
</dbReference>
<accession>A0ABW4LC60</accession>